<name>A0A1I8I624_9PLAT</name>
<evidence type="ECO:0000313" key="3">
    <source>
        <dbReference type="Proteomes" id="UP000095280"/>
    </source>
</evidence>
<keyword evidence="2" id="KW-0472">Membrane</keyword>
<dbReference type="InterPro" id="IPR013783">
    <property type="entry name" value="Ig-like_fold"/>
</dbReference>
<accession>A0A1I8I624</accession>
<evidence type="ECO:0000256" key="2">
    <source>
        <dbReference type="SAM" id="Phobius"/>
    </source>
</evidence>
<dbReference type="Gene3D" id="2.60.40.10">
    <property type="entry name" value="Immunoglobulins"/>
    <property type="match status" value="1"/>
</dbReference>
<keyword evidence="3" id="KW-1185">Reference proteome</keyword>
<reference evidence="4" key="1">
    <citation type="submission" date="2016-11" db="UniProtKB">
        <authorList>
            <consortium name="WormBaseParasite"/>
        </authorList>
    </citation>
    <scope>IDENTIFICATION</scope>
</reference>
<sequence>LTENSIVVTWQNLNNPDDFVLMYRPRGDTDSGYHRIRLRAYMKRYSISSLRPGCAYQLCLALRTYTDYQHLHCMVVTTLTGRESGDRDNLLFNGRIVLVLVIGIAVSVGVLVACLVACSLSRDKETDAWSQASLAGSRWSDSQPMTFENRAAADDYFGDVGDALESEPDEDDDDDLNADQVGRRPAEAAIDGIELRMQDSAADPGEEEFGERLITSVMQHRPLEVAMSGNAEPSAQDKH</sequence>
<organism evidence="3 4">
    <name type="scientific">Macrostomum lignano</name>
    <dbReference type="NCBI Taxonomy" id="282301"/>
    <lineage>
        <taxon>Eukaryota</taxon>
        <taxon>Metazoa</taxon>
        <taxon>Spiralia</taxon>
        <taxon>Lophotrochozoa</taxon>
        <taxon>Platyhelminthes</taxon>
        <taxon>Rhabditophora</taxon>
        <taxon>Macrostomorpha</taxon>
        <taxon>Macrostomida</taxon>
        <taxon>Macrostomidae</taxon>
        <taxon>Macrostomum</taxon>
    </lineage>
</organism>
<dbReference type="InterPro" id="IPR036116">
    <property type="entry name" value="FN3_sf"/>
</dbReference>
<feature type="transmembrane region" description="Helical" evidence="2">
    <location>
        <begin position="96"/>
        <end position="120"/>
    </location>
</feature>
<keyword evidence="2" id="KW-1133">Transmembrane helix</keyword>
<feature type="region of interest" description="Disordered" evidence="1">
    <location>
        <begin position="159"/>
        <end position="207"/>
    </location>
</feature>
<protein>
    <submittedName>
        <fullName evidence="4">Fibronectin type-III domain-containing protein</fullName>
    </submittedName>
</protein>
<dbReference type="Proteomes" id="UP000095280">
    <property type="component" value="Unplaced"/>
</dbReference>
<proteinExistence type="predicted"/>
<dbReference type="WBParaSite" id="maker-uti_cns_0009951-snap-gene-0.5-mRNA-1">
    <property type="protein sequence ID" value="maker-uti_cns_0009951-snap-gene-0.5-mRNA-1"/>
    <property type="gene ID" value="maker-uti_cns_0009951-snap-gene-0.5"/>
</dbReference>
<dbReference type="SUPFAM" id="SSF49265">
    <property type="entry name" value="Fibronectin type III"/>
    <property type="match status" value="1"/>
</dbReference>
<feature type="compositionally biased region" description="Acidic residues" evidence="1">
    <location>
        <begin position="162"/>
        <end position="177"/>
    </location>
</feature>
<evidence type="ECO:0000256" key="1">
    <source>
        <dbReference type="SAM" id="MobiDB-lite"/>
    </source>
</evidence>
<evidence type="ECO:0000313" key="4">
    <source>
        <dbReference type="WBParaSite" id="maker-uti_cns_0009951-snap-gene-0.5-mRNA-1"/>
    </source>
</evidence>
<dbReference type="AlphaFoldDB" id="A0A1I8I624"/>
<keyword evidence="2" id="KW-0812">Transmembrane</keyword>